<reference evidence="1 2" key="1">
    <citation type="submission" date="2019-05" db="EMBL/GenBank/DDBJ databases">
        <title>Another draft genome of Portunus trituberculatus and its Hox gene families provides insights of decapod evolution.</title>
        <authorList>
            <person name="Jeong J.-H."/>
            <person name="Song I."/>
            <person name="Kim S."/>
            <person name="Choi T."/>
            <person name="Kim D."/>
            <person name="Ryu S."/>
            <person name="Kim W."/>
        </authorList>
    </citation>
    <scope>NUCLEOTIDE SEQUENCE [LARGE SCALE GENOMIC DNA]</scope>
    <source>
        <tissue evidence="1">Muscle</tissue>
    </source>
</reference>
<name>A0A5B7HVT2_PORTR</name>
<gene>
    <name evidence="1" type="ORF">E2C01_068147</name>
</gene>
<evidence type="ECO:0000313" key="2">
    <source>
        <dbReference type="Proteomes" id="UP000324222"/>
    </source>
</evidence>
<organism evidence="1 2">
    <name type="scientific">Portunus trituberculatus</name>
    <name type="common">Swimming crab</name>
    <name type="synonym">Neptunus trituberculatus</name>
    <dbReference type="NCBI Taxonomy" id="210409"/>
    <lineage>
        <taxon>Eukaryota</taxon>
        <taxon>Metazoa</taxon>
        <taxon>Ecdysozoa</taxon>
        <taxon>Arthropoda</taxon>
        <taxon>Crustacea</taxon>
        <taxon>Multicrustacea</taxon>
        <taxon>Malacostraca</taxon>
        <taxon>Eumalacostraca</taxon>
        <taxon>Eucarida</taxon>
        <taxon>Decapoda</taxon>
        <taxon>Pleocyemata</taxon>
        <taxon>Brachyura</taxon>
        <taxon>Eubrachyura</taxon>
        <taxon>Portunoidea</taxon>
        <taxon>Portunidae</taxon>
        <taxon>Portuninae</taxon>
        <taxon>Portunus</taxon>
    </lineage>
</organism>
<dbReference type="EMBL" id="VSRR010037570">
    <property type="protein sequence ID" value="MPC73809.1"/>
    <property type="molecule type" value="Genomic_DNA"/>
</dbReference>
<comment type="caution">
    <text evidence="1">The sequence shown here is derived from an EMBL/GenBank/DDBJ whole genome shotgun (WGS) entry which is preliminary data.</text>
</comment>
<protein>
    <submittedName>
        <fullName evidence="1">Uncharacterized protein</fullName>
    </submittedName>
</protein>
<evidence type="ECO:0000313" key="1">
    <source>
        <dbReference type="EMBL" id="MPC73809.1"/>
    </source>
</evidence>
<sequence>MRRQQGARQGEGCGHSNSVSGVVRLSMGTDRDCCPIQGEIDLEYTPHPPPSLSPTLRVFSPLHSSPLHSLLFSPRLSFGRPPFTLFSLASLSLCHSLY</sequence>
<dbReference type="AlphaFoldDB" id="A0A5B7HVT2"/>
<accession>A0A5B7HVT2</accession>
<dbReference type="Proteomes" id="UP000324222">
    <property type="component" value="Unassembled WGS sequence"/>
</dbReference>
<proteinExistence type="predicted"/>
<keyword evidence="2" id="KW-1185">Reference proteome</keyword>